<gene>
    <name evidence="2" type="ORF">IscW_ISCW019269</name>
</gene>
<dbReference type="EnsemblMetazoa" id="ISCW019269-RA">
    <property type="protein sequence ID" value="ISCW019269-PA"/>
    <property type="gene ID" value="ISCW019269"/>
</dbReference>
<keyword evidence="4" id="KW-1185">Reference proteome</keyword>
<reference evidence="2 4" key="1">
    <citation type="submission" date="2008-03" db="EMBL/GenBank/DDBJ databases">
        <title>Annotation of Ixodes scapularis.</title>
        <authorList>
            <consortium name="Ixodes scapularis Genome Project Consortium"/>
            <person name="Caler E."/>
            <person name="Hannick L.I."/>
            <person name="Bidwell S."/>
            <person name="Joardar V."/>
            <person name="Thiagarajan M."/>
            <person name="Amedeo P."/>
            <person name="Galinsky K.J."/>
            <person name="Schobel S."/>
            <person name="Inman J."/>
            <person name="Hostetler J."/>
            <person name="Miller J."/>
            <person name="Hammond M."/>
            <person name="Megy K."/>
            <person name="Lawson D."/>
            <person name="Kodira C."/>
            <person name="Sutton G."/>
            <person name="Meyer J."/>
            <person name="Hill C.A."/>
            <person name="Birren B."/>
            <person name="Nene V."/>
            <person name="Collins F."/>
            <person name="Alarcon-Chaidez F."/>
            <person name="Wikel S."/>
            <person name="Strausberg R."/>
        </authorList>
    </citation>
    <scope>NUCLEOTIDE SEQUENCE [LARGE SCALE GENOMIC DNA]</scope>
    <source>
        <strain evidence="4">Wikel</strain>
        <strain evidence="2">Wikel colony</strain>
    </source>
</reference>
<name>B7PUH1_IXOSC</name>
<dbReference type="EMBL" id="DS792357">
    <property type="protein sequence ID" value="EEC10243.1"/>
    <property type="molecule type" value="Genomic_DNA"/>
</dbReference>
<feature type="region of interest" description="Disordered" evidence="1">
    <location>
        <begin position="85"/>
        <end position="134"/>
    </location>
</feature>
<reference evidence="3" key="2">
    <citation type="submission" date="2020-05" db="UniProtKB">
        <authorList>
            <consortium name="EnsemblMetazoa"/>
        </authorList>
    </citation>
    <scope>IDENTIFICATION</scope>
    <source>
        <strain evidence="3">wikel</strain>
    </source>
</reference>
<dbReference type="InParanoid" id="B7PUH1"/>
<dbReference type="VEuPathDB" id="VectorBase:ISCW019269"/>
<dbReference type="AlphaFoldDB" id="B7PUH1"/>
<dbReference type="OrthoDB" id="6424757at2759"/>
<dbReference type="Proteomes" id="UP000001555">
    <property type="component" value="Unassembled WGS sequence"/>
</dbReference>
<dbReference type="EMBL" id="ABJB011089146">
    <property type="status" value="NOT_ANNOTATED_CDS"/>
    <property type="molecule type" value="Genomic_DNA"/>
</dbReference>
<proteinExistence type="predicted"/>
<evidence type="ECO:0000313" key="3">
    <source>
        <dbReference type="EnsemblMetazoa" id="ISCW019269-PA"/>
    </source>
</evidence>
<dbReference type="VEuPathDB" id="VectorBase:ISCI019269"/>
<protein>
    <submittedName>
        <fullName evidence="2 3">Uncharacterized protein</fullName>
    </submittedName>
</protein>
<evidence type="ECO:0000256" key="1">
    <source>
        <dbReference type="SAM" id="MobiDB-lite"/>
    </source>
</evidence>
<accession>B7PUH1</accession>
<dbReference type="VEuPathDB" id="VectorBase:ISCP_006693"/>
<evidence type="ECO:0000313" key="4">
    <source>
        <dbReference type="Proteomes" id="UP000001555"/>
    </source>
</evidence>
<dbReference type="PaxDb" id="6945-B7PUH1"/>
<evidence type="ECO:0000313" key="2">
    <source>
        <dbReference type="EMBL" id="EEC10243.1"/>
    </source>
</evidence>
<sequence length="134" mass="15040">MESWFSNAFSKLLWSQYEDYQAALQRSVLPVLREKEAHDAQFVTLCKMSKGAVKYTLHDFLHQPAPGRLLPKPLAQHRGLLFGDAGGSGCRRGGRTRRSVKDGGLPPAVHFGAEARRRRVDDQSRMRVRPSPVA</sequence>
<feature type="compositionally biased region" description="Basic and acidic residues" evidence="1">
    <location>
        <begin position="113"/>
        <end position="125"/>
    </location>
</feature>
<dbReference type="HOGENOM" id="CLU_1898545_0_0_1"/>
<organism>
    <name type="scientific">Ixodes scapularis</name>
    <name type="common">Black-legged tick</name>
    <name type="synonym">Deer tick</name>
    <dbReference type="NCBI Taxonomy" id="6945"/>
    <lineage>
        <taxon>Eukaryota</taxon>
        <taxon>Metazoa</taxon>
        <taxon>Ecdysozoa</taxon>
        <taxon>Arthropoda</taxon>
        <taxon>Chelicerata</taxon>
        <taxon>Arachnida</taxon>
        <taxon>Acari</taxon>
        <taxon>Parasitiformes</taxon>
        <taxon>Ixodida</taxon>
        <taxon>Ixodoidea</taxon>
        <taxon>Ixodidae</taxon>
        <taxon>Ixodinae</taxon>
        <taxon>Ixodes</taxon>
    </lineage>
</organism>